<evidence type="ECO:0000256" key="1">
    <source>
        <dbReference type="ARBA" id="ARBA00022729"/>
    </source>
</evidence>
<dbReference type="InterPro" id="IPR001322">
    <property type="entry name" value="Lamin_tail_dom"/>
</dbReference>
<proteinExistence type="predicted"/>
<dbReference type="EMBL" id="QKTX01000011">
    <property type="protein sequence ID" value="PZV80997.1"/>
    <property type="molecule type" value="Genomic_DNA"/>
</dbReference>
<sequence>MKGVFPSIVFWVCFSASVLFPFEGLGQKQDFELPFSISSFPQEFLPGWYGNDVRNTVSRIFQTSTLGRSDSRALAVQPISSFNGEIWVRLRPSEFENPKVYFWARSLQNGTGSRAAVVYFSWGESLTGVFSGRTLLGSETEFGNENQEYRRFILDVPAELVTLDEVYFKFEILYGQGSGSAARWFLDDFELGELIQDVTPPQVSVVKGYTKNELFLAFNEPIDPVFSLFPLAYRLDDAEPVRISALNDSTVILGFGNNLLEDRDYSLSIRQVPDLEGNFLNDTTVFFRFTDPTDFQFKTLVINELMPAPRPDQDLPNVEYVELFNPKDKEFRLQGLVFSNSRSSSILPEYWIQPGEFVLLAPSNQANQLLEFGSVVSVNPWPTMLNSGDVMTLAFSSEGVVDRLSYATASWRGNEFANGGFSLEVINPFLLCDNSELLRPSTDQLRGTPGRQNSLFSAEVIGEELKIESAYFVHPDQIEVVFNQPFFPILNSDQVTLSPDLEVDSIWVSSAGKGLQVRLVQPAIPSLKYMLRISLLVTCFGIPIDGELSANLVLAENANKGDLIINEVLFDARVGDPKFVEIYNTTDKYLSLESWALANLNDSGLPNQIRVFGTKGSMLGPGEFLAISTDSNRLRLAYPKSAEGALLQIPSLPSYPISGGTVVLISNKGEAVEKFSYDPKMHHPLIRNTKGVSLERISSKTAAEVASNWQSASGSEDYATPGRKNSVALSDEFESTLIQIEPQVFDPEGNFGQTFTTIRYELDQPGWVGSFSIFSASGHLVQTLSQNQVLGTSGIYTWTGTDLSGARVRPGYYVLLVELFDLAGKTTVIKKLVVVGSRL</sequence>
<evidence type="ECO:0000313" key="4">
    <source>
        <dbReference type="Proteomes" id="UP000248917"/>
    </source>
</evidence>
<name>A0A326RPF5_9BACT</name>
<feature type="domain" description="LTD" evidence="2">
    <location>
        <begin position="558"/>
        <end position="677"/>
    </location>
</feature>
<dbReference type="Gene3D" id="2.60.40.4070">
    <property type="match status" value="1"/>
</dbReference>
<organism evidence="3 4">
    <name type="scientific">Algoriphagus aquaeductus</name>
    <dbReference type="NCBI Taxonomy" id="475299"/>
    <lineage>
        <taxon>Bacteria</taxon>
        <taxon>Pseudomonadati</taxon>
        <taxon>Bacteroidota</taxon>
        <taxon>Cytophagia</taxon>
        <taxon>Cytophagales</taxon>
        <taxon>Cyclobacteriaceae</taxon>
        <taxon>Algoriphagus</taxon>
    </lineage>
</organism>
<dbReference type="SUPFAM" id="SSF74853">
    <property type="entry name" value="Lamin A/C globular tail domain"/>
    <property type="match status" value="1"/>
</dbReference>
<gene>
    <name evidence="3" type="ORF">CLV31_111164</name>
</gene>
<dbReference type="AlphaFoldDB" id="A0A326RPF5"/>
<evidence type="ECO:0000313" key="3">
    <source>
        <dbReference type="EMBL" id="PZV80997.1"/>
    </source>
</evidence>
<keyword evidence="4" id="KW-1185">Reference proteome</keyword>
<dbReference type="Gene3D" id="2.60.40.1220">
    <property type="match status" value="1"/>
</dbReference>
<comment type="caution">
    <text evidence="3">The sequence shown here is derived from an EMBL/GenBank/DDBJ whole genome shotgun (WGS) entry which is preliminary data.</text>
</comment>
<reference evidence="3 4" key="1">
    <citation type="submission" date="2018-06" db="EMBL/GenBank/DDBJ databases">
        <title>Genomic Encyclopedia of Archaeal and Bacterial Type Strains, Phase II (KMG-II): from individual species to whole genera.</title>
        <authorList>
            <person name="Goeker M."/>
        </authorList>
    </citation>
    <scope>NUCLEOTIDE SEQUENCE [LARGE SCALE GENOMIC DNA]</scope>
    <source>
        <strain evidence="3 4">T4</strain>
    </source>
</reference>
<protein>
    <submittedName>
        <fullName evidence="3">Lamin tail-like protein</fullName>
    </submittedName>
</protein>
<dbReference type="InterPro" id="IPR036415">
    <property type="entry name" value="Lamin_tail_dom_sf"/>
</dbReference>
<keyword evidence="1" id="KW-0732">Signal</keyword>
<dbReference type="InterPro" id="IPR014755">
    <property type="entry name" value="Cu-Rt/internalin_Ig-like"/>
</dbReference>
<dbReference type="Proteomes" id="UP000248917">
    <property type="component" value="Unassembled WGS sequence"/>
</dbReference>
<evidence type="ECO:0000259" key="2">
    <source>
        <dbReference type="Pfam" id="PF00932"/>
    </source>
</evidence>
<dbReference type="Pfam" id="PF00932">
    <property type="entry name" value="LTD"/>
    <property type="match status" value="2"/>
</dbReference>
<accession>A0A326RPF5</accession>
<dbReference type="Gene3D" id="2.60.40.1260">
    <property type="entry name" value="Lamin Tail domain"/>
    <property type="match status" value="1"/>
</dbReference>
<feature type="domain" description="LTD" evidence="2">
    <location>
        <begin position="298"/>
        <end position="406"/>
    </location>
</feature>